<dbReference type="PANTHER" id="PTHR43861">
    <property type="entry name" value="TRANS-ACONITATE 2-METHYLTRANSFERASE-RELATED"/>
    <property type="match status" value="1"/>
</dbReference>
<evidence type="ECO:0000313" key="3">
    <source>
        <dbReference type="Proteomes" id="UP000316649"/>
    </source>
</evidence>
<organism evidence="2 3">
    <name type="scientific">Sedimenticola selenatireducens</name>
    <dbReference type="NCBI Taxonomy" id="191960"/>
    <lineage>
        <taxon>Bacteria</taxon>
        <taxon>Pseudomonadati</taxon>
        <taxon>Pseudomonadota</taxon>
        <taxon>Gammaproteobacteria</taxon>
        <taxon>Chromatiales</taxon>
        <taxon>Sedimenticolaceae</taxon>
        <taxon>Sedimenticola</taxon>
    </lineage>
</organism>
<dbReference type="Proteomes" id="UP000316649">
    <property type="component" value="Unassembled WGS sequence"/>
</dbReference>
<dbReference type="EMBL" id="VMNH01000016">
    <property type="protein sequence ID" value="TVO72430.1"/>
    <property type="molecule type" value="Genomic_DNA"/>
</dbReference>
<evidence type="ECO:0000256" key="1">
    <source>
        <dbReference type="ARBA" id="ARBA00022679"/>
    </source>
</evidence>
<dbReference type="GO" id="GO:0008168">
    <property type="term" value="F:methyltransferase activity"/>
    <property type="evidence" value="ECO:0007669"/>
    <property type="project" value="UniProtKB-KW"/>
</dbReference>
<dbReference type="InterPro" id="IPR029063">
    <property type="entry name" value="SAM-dependent_MTases_sf"/>
</dbReference>
<protein>
    <submittedName>
        <fullName evidence="2">Class I SAM-dependent methyltransferase</fullName>
    </submittedName>
</protein>
<evidence type="ECO:0000313" key="2">
    <source>
        <dbReference type="EMBL" id="TVO72430.1"/>
    </source>
</evidence>
<keyword evidence="3" id="KW-1185">Reference proteome</keyword>
<gene>
    <name evidence="2" type="ORF">FHP88_12600</name>
</gene>
<dbReference type="Gene3D" id="3.40.50.150">
    <property type="entry name" value="Vaccinia Virus protein VP39"/>
    <property type="match status" value="1"/>
</dbReference>
<dbReference type="SUPFAM" id="SSF53335">
    <property type="entry name" value="S-adenosyl-L-methionine-dependent methyltransferases"/>
    <property type="match status" value="1"/>
</dbReference>
<sequence length="297" mass="34443">MLLCPNCRSSYPEHATECRGCGWKLEEIEGIKVFLSNSDKQDNFFKEYIENYREISINDIHHGFVDTSYLENQADKLLNYYTGKHEDILEVGVGQGFLLRKLRERYQFSRITAVDISLPFLTNALKQIDVNCLFANAENLPFSNAFDLIVASDILEHVINPIDFLLSSNYSLKSDGCLVLRVPFEDNMLQYSKLLGCKYKFAHLRNFSKRNLVVMLSQAGFKVTQIHYDGYYAYSRRPPFRRGVLKNIFEYCINSVYPNENDVSKIPNWIGLMLMKPLEIVIVAKKDKNVSDMNYLF</sequence>
<proteinExistence type="predicted"/>
<keyword evidence="2" id="KW-0489">Methyltransferase</keyword>
<keyword evidence="1 2" id="KW-0808">Transferase</keyword>
<comment type="caution">
    <text evidence="2">The sequence shown here is derived from an EMBL/GenBank/DDBJ whole genome shotgun (WGS) entry which is preliminary data.</text>
</comment>
<dbReference type="Pfam" id="PF13489">
    <property type="entry name" value="Methyltransf_23"/>
    <property type="match status" value="1"/>
</dbReference>
<dbReference type="RefSeq" id="WP_144359434.1">
    <property type="nucleotide sequence ID" value="NZ_VMNH01000016.1"/>
</dbReference>
<reference evidence="2 3" key="1">
    <citation type="submission" date="2019-07" db="EMBL/GenBank/DDBJ databases">
        <title>The pathways for chlorine oxyanion respiration interact through the shared metabolite chlorate.</title>
        <authorList>
            <person name="Barnum T.P."/>
            <person name="Cheng Y."/>
            <person name="Hill K.A."/>
            <person name="Lucas L.N."/>
            <person name="Carlson H.K."/>
            <person name="Coates J.D."/>
        </authorList>
    </citation>
    <scope>NUCLEOTIDE SEQUENCE [LARGE SCALE GENOMIC DNA]</scope>
    <source>
        <strain evidence="2 3">BK-1</strain>
    </source>
</reference>
<dbReference type="OrthoDB" id="9810247at2"/>
<dbReference type="AlphaFoldDB" id="A0A557S4T3"/>
<name>A0A557S4T3_9GAMM</name>
<dbReference type="GO" id="GO:0032259">
    <property type="term" value="P:methylation"/>
    <property type="evidence" value="ECO:0007669"/>
    <property type="project" value="UniProtKB-KW"/>
</dbReference>
<dbReference type="PANTHER" id="PTHR43861:SF3">
    <property type="entry name" value="PUTATIVE (AFU_ORTHOLOGUE AFUA_2G14390)-RELATED"/>
    <property type="match status" value="1"/>
</dbReference>
<accession>A0A557S4T3</accession>